<dbReference type="EMBL" id="CAKOFQ010006907">
    <property type="protein sequence ID" value="CAH1981356.1"/>
    <property type="molecule type" value="Genomic_DNA"/>
</dbReference>
<name>A0A9P0KS51_ACAOB</name>
<proteinExistence type="predicted"/>
<dbReference type="OrthoDB" id="6128690at2759"/>
<feature type="transmembrane region" description="Helical" evidence="1">
    <location>
        <begin position="297"/>
        <end position="316"/>
    </location>
</feature>
<protein>
    <submittedName>
        <fullName evidence="2">Uncharacterized protein</fullName>
    </submittedName>
</protein>
<evidence type="ECO:0000313" key="2">
    <source>
        <dbReference type="EMBL" id="CAH1981356.1"/>
    </source>
</evidence>
<keyword evidence="1" id="KW-0812">Transmembrane</keyword>
<organism evidence="2 3">
    <name type="scientific">Acanthoscelides obtectus</name>
    <name type="common">Bean weevil</name>
    <name type="synonym">Bruchus obtectus</name>
    <dbReference type="NCBI Taxonomy" id="200917"/>
    <lineage>
        <taxon>Eukaryota</taxon>
        <taxon>Metazoa</taxon>
        <taxon>Ecdysozoa</taxon>
        <taxon>Arthropoda</taxon>
        <taxon>Hexapoda</taxon>
        <taxon>Insecta</taxon>
        <taxon>Pterygota</taxon>
        <taxon>Neoptera</taxon>
        <taxon>Endopterygota</taxon>
        <taxon>Coleoptera</taxon>
        <taxon>Polyphaga</taxon>
        <taxon>Cucujiformia</taxon>
        <taxon>Chrysomeloidea</taxon>
        <taxon>Chrysomelidae</taxon>
        <taxon>Bruchinae</taxon>
        <taxon>Bruchini</taxon>
        <taxon>Acanthoscelides</taxon>
    </lineage>
</organism>
<dbReference type="Proteomes" id="UP001152888">
    <property type="component" value="Unassembled WGS sequence"/>
</dbReference>
<gene>
    <name evidence="2" type="ORF">ACAOBT_LOCUS14432</name>
</gene>
<evidence type="ECO:0000313" key="3">
    <source>
        <dbReference type="Proteomes" id="UP001152888"/>
    </source>
</evidence>
<dbReference type="AlphaFoldDB" id="A0A9P0KS51"/>
<comment type="caution">
    <text evidence="2">The sequence shown here is derived from an EMBL/GenBank/DDBJ whole genome shotgun (WGS) entry which is preliminary data.</text>
</comment>
<accession>A0A9P0KS51</accession>
<evidence type="ECO:0000256" key="1">
    <source>
        <dbReference type="SAM" id="Phobius"/>
    </source>
</evidence>
<keyword evidence="3" id="KW-1185">Reference proteome</keyword>
<reference evidence="2" key="1">
    <citation type="submission" date="2022-03" db="EMBL/GenBank/DDBJ databases">
        <authorList>
            <person name="Sayadi A."/>
        </authorList>
    </citation>
    <scope>NUCLEOTIDE SEQUENCE</scope>
</reference>
<sequence>MSTFPNNTKIVEMITDAVKYCVVYLLIVTANVHGVTSKSKDVHLTKHDKTYIWVPQTSESITVTTDERCQIAVQVLKCNLDTEKGEYATLFAGPNNRDNGMMFTYDVKEKPLYLYNENHVYADVVLAGQSTLSTIKFNFTRIGDAASSTTVAPTTTEDPLYPIPSGDVSDYSIVVNVSGKTLAKFRQEGNRQMFKRTLSKMAQAFCIKNDIRPSKPITTSSIDILWTSECPATWTNCAPCVSCGFAIPLFFNKSATTRDYQLTADNLDSMWREYADNYLDGGLRVCQPPDTVGLVKWQLIAFSAITVIFVIGLLVIRHFTIRINDRIRSKILKSDDQWSDKKSILKDLGPHPLQEMPQIFEDTISDHNQYALISNPVEPVLRKTFEDVRNEEEVNNEVDEGTYT</sequence>
<keyword evidence="1" id="KW-1133">Transmembrane helix</keyword>
<keyword evidence="1" id="KW-0472">Membrane</keyword>